<protein>
    <recommendedName>
        <fullName evidence="1">ENTH domain-containing protein</fullName>
    </recommendedName>
</protein>
<dbReference type="Proteomes" id="UP000192247">
    <property type="component" value="Unassembled WGS sequence"/>
</dbReference>
<proteinExistence type="predicted"/>
<dbReference type="AlphaFoldDB" id="A0A1V9X188"/>
<dbReference type="EMBL" id="MNPL01029693">
    <property type="protein sequence ID" value="OQR67176.1"/>
    <property type="molecule type" value="Genomic_DNA"/>
</dbReference>
<keyword evidence="3" id="KW-1185">Reference proteome</keyword>
<dbReference type="InParanoid" id="A0A1V9X188"/>
<dbReference type="InterPro" id="IPR013809">
    <property type="entry name" value="ENTH"/>
</dbReference>
<gene>
    <name evidence="2" type="ORF">BIW11_04825</name>
</gene>
<reference evidence="2 3" key="1">
    <citation type="journal article" date="2017" name="Gigascience">
        <title>Draft genome of the honey bee ectoparasitic mite, Tropilaelaps mercedesae, is shaped by the parasitic life history.</title>
        <authorList>
            <person name="Dong X."/>
            <person name="Armstrong S.D."/>
            <person name="Xia D."/>
            <person name="Makepeace B.L."/>
            <person name="Darby A.C."/>
            <person name="Kadowaki T."/>
        </authorList>
    </citation>
    <scope>NUCLEOTIDE SEQUENCE [LARGE SCALE GENOMIC DNA]</scope>
    <source>
        <strain evidence="2">Wuxi-XJTLU</strain>
    </source>
</reference>
<organism evidence="2 3">
    <name type="scientific">Tropilaelaps mercedesae</name>
    <dbReference type="NCBI Taxonomy" id="418985"/>
    <lineage>
        <taxon>Eukaryota</taxon>
        <taxon>Metazoa</taxon>
        <taxon>Ecdysozoa</taxon>
        <taxon>Arthropoda</taxon>
        <taxon>Chelicerata</taxon>
        <taxon>Arachnida</taxon>
        <taxon>Acari</taxon>
        <taxon>Parasitiformes</taxon>
        <taxon>Mesostigmata</taxon>
        <taxon>Gamasina</taxon>
        <taxon>Dermanyssoidea</taxon>
        <taxon>Laelapidae</taxon>
        <taxon>Tropilaelaps</taxon>
    </lineage>
</organism>
<name>A0A1V9X188_9ACAR</name>
<evidence type="ECO:0000313" key="3">
    <source>
        <dbReference type="Proteomes" id="UP000192247"/>
    </source>
</evidence>
<evidence type="ECO:0000259" key="1">
    <source>
        <dbReference type="PROSITE" id="PS50942"/>
    </source>
</evidence>
<evidence type="ECO:0000313" key="2">
    <source>
        <dbReference type="EMBL" id="OQR67176.1"/>
    </source>
</evidence>
<sequence>MYVPSANWDHVYGAAARRHRLMMKGY</sequence>
<accession>A0A1V9X188</accession>
<comment type="caution">
    <text evidence="2">The sequence shown here is derived from an EMBL/GenBank/DDBJ whole genome shotgun (WGS) entry which is preliminary data.</text>
</comment>
<dbReference type="PROSITE" id="PS50942">
    <property type="entry name" value="ENTH"/>
    <property type="match status" value="1"/>
</dbReference>
<feature type="domain" description="ENTH" evidence="1">
    <location>
        <begin position="1"/>
        <end position="26"/>
    </location>
</feature>